<feature type="active site" description="Proton donor" evidence="8">
    <location>
        <position position="41"/>
    </location>
</feature>
<organism evidence="9 10">
    <name type="scientific">Skermanella cutis</name>
    <dbReference type="NCBI Taxonomy" id="2775420"/>
    <lineage>
        <taxon>Bacteria</taxon>
        <taxon>Pseudomonadati</taxon>
        <taxon>Pseudomonadota</taxon>
        <taxon>Alphaproteobacteria</taxon>
        <taxon>Rhodospirillales</taxon>
        <taxon>Azospirillaceae</taxon>
        <taxon>Skermanella</taxon>
    </lineage>
</organism>
<keyword evidence="6 8" id="KW-0067">ATP-binding</keyword>
<evidence type="ECO:0000313" key="10">
    <source>
        <dbReference type="Proteomes" id="UP000595197"/>
    </source>
</evidence>
<evidence type="ECO:0000256" key="7">
    <source>
        <dbReference type="ARBA" id="ARBA00048258"/>
    </source>
</evidence>
<dbReference type="Proteomes" id="UP000595197">
    <property type="component" value="Chromosome"/>
</dbReference>
<comment type="subcellular location">
    <subcellularLocation>
        <location evidence="8">Cytoplasm</location>
    </subcellularLocation>
</comment>
<evidence type="ECO:0000256" key="2">
    <source>
        <dbReference type="ARBA" id="ARBA00009256"/>
    </source>
</evidence>
<dbReference type="PANTHER" id="PTHR21299">
    <property type="entry name" value="CYTIDYLATE KINASE/PANTOATE-BETA-ALANINE LIGASE"/>
    <property type="match status" value="1"/>
</dbReference>
<feature type="binding site" evidence="8">
    <location>
        <begin position="34"/>
        <end position="41"/>
    </location>
    <ligand>
        <name>ATP</name>
        <dbReference type="ChEBI" id="CHEBI:30616"/>
    </ligand>
</feature>
<dbReference type="CDD" id="cd00560">
    <property type="entry name" value="PanC"/>
    <property type="match status" value="1"/>
</dbReference>
<keyword evidence="8" id="KW-0963">Cytoplasm</keyword>
<feature type="binding site" evidence="8">
    <location>
        <position position="158"/>
    </location>
    <ligand>
        <name>(R)-pantoate</name>
        <dbReference type="ChEBI" id="CHEBI:15980"/>
    </ligand>
</feature>
<sequence>MPEKLTTVRTVAGLRAQVARWRAAGEKVGLVPTMGALHEGHLSLVQAARRRGADHVVVSVFVNPTQFGPNEDFSKYPRQEDSDAAKLETVGADLLYAPDVGEMYPDGFATTVHVAGLTDGLCGPLRPGHFDGVATVVSKLLLQCLPDIAVFGEKDYQQLQVIRRMVRDLDVPVLIEGAATVRDESGLALSSRNAYLSADQLAIARQLNGVLFAMAERIAADPARCRSEMEWGLERLREAGFDRIDYLAVCDAASLEPLEVADRPARILAAAFIGRTRLIDNIPV</sequence>
<reference evidence="9" key="1">
    <citation type="submission" date="2021-02" db="EMBL/GenBank/DDBJ databases">
        <title>Skermanella TT6 skin isolate.</title>
        <authorList>
            <person name="Lee K."/>
            <person name="Ganzorig M."/>
        </authorList>
    </citation>
    <scope>NUCLEOTIDE SEQUENCE</scope>
    <source>
        <strain evidence="9">TT6</strain>
    </source>
</reference>
<comment type="pathway">
    <text evidence="1 8">Cofactor biosynthesis; (R)-pantothenate biosynthesis; (R)-pantothenate from (R)-pantoate and beta-alanine: step 1/1.</text>
</comment>
<dbReference type="GO" id="GO:0004592">
    <property type="term" value="F:pantoate-beta-alanine ligase activity"/>
    <property type="evidence" value="ECO:0007669"/>
    <property type="project" value="UniProtKB-EC"/>
</dbReference>
<dbReference type="PANTHER" id="PTHR21299:SF1">
    <property type="entry name" value="PANTOATE--BETA-ALANINE LIGASE"/>
    <property type="match status" value="1"/>
</dbReference>
<evidence type="ECO:0000256" key="4">
    <source>
        <dbReference type="ARBA" id="ARBA00022655"/>
    </source>
</evidence>
<dbReference type="EC" id="6.3.2.1" evidence="8"/>
<keyword evidence="4 8" id="KW-0566">Pantothenate biosynthesis</keyword>
<comment type="function">
    <text evidence="8">Catalyzes the condensation of pantoate with beta-alanine in an ATP-dependent reaction via a pantoyl-adenylate intermediate.</text>
</comment>
<evidence type="ECO:0000256" key="6">
    <source>
        <dbReference type="ARBA" id="ARBA00022840"/>
    </source>
</evidence>
<evidence type="ECO:0000256" key="8">
    <source>
        <dbReference type="HAMAP-Rule" id="MF_00158"/>
    </source>
</evidence>
<evidence type="ECO:0000313" key="9">
    <source>
        <dbReference type="EMBL" id="QQP90359.1"/>
    </source>
</evidence>
<feature type="binding site" evidence="8">
    <location>
        <begin position="152"/>
        <end position="155"/>
    </location>
    <ligand>
        <name>ATP</name>
        <dbReference type="ChEBI" id="CHEBI:30616"/>
    </ligand>
</feature>
<comment type="miscellaneous">
    <text evidence="8">The reaction proceeds by a bi uni uni bi ping pong mechanism.</text>
</comment>
<proteinExistence type="inferred from homology"/>
<protein>
    <recommendedName>
        <fullName evidence="8">Pantothenate synthetase</fullName>
        <shortName evidence="8">PS</shortName>
        <ecNumber evidence="8">6.3.2.1</ecNumber>
    </recommendedName>
    <alternativeName>
        <fullName evidence="8">Pantoate--beta-alanine ligase</fullName>
    </alternativeName>
    <alternativeName>
        <fullName evidence="8">Pantoate-activating enzyme</fullName>
    </alternativeName>
</protein>
<dbReference type="InterPro" id="IPR003721">
    <property type="entry name" value="Pantoate_ligase"/>
</dbReference>
<dbReference type="Gene3D" id="3.40.50.620">
    <property type="entry name" value="HUPs"/>
    <property type="match status" value="1"/>
</dbReference>
<dbReference type="InterPro" id="IPR014729">
    <property type="entry name" value="Rossmann-like_a/b/a_fold"/>
</dbReference>
<name>A0ABX7B7K5_9PROT</name>
<dbReference type="SUPFAM" id="SSF52374">
    <property type="entry name" value="Nucleotidylyl transferase"/>
    <property type="match status" value="1"/>
</dbReference>
<dbReference type="InterPro" id="IPR042176">
    <property type="entry name" value="Pantoate_ligase_C"/>
</dbReference>
<keyword evidence="5 8" id="KW-0547">Nucleotide-binding</keyword>
<dbReference type="RefSeq" id="WP_201077389.1">
    <property type="nucleotide sequence ID" value="NZ_CP067420.1"/>
</dbReference>
<evidence type="ECO:0000256" key="1">
    <source>
        <dbReference type="ARBA" id="ARBA00004990"/>
    </source>
</evidence>
<feature type="binding site" evidence="8">
    <location>
        <position position="181"/>
    </location>
    <ligand>
        <name>ATP</name>
        <dbReference type="ChEBI" id="CHEBI:30616"/>
    </ligand>
</feature>
<comment type="subunit">
    <text evidence="8">Homodimer.</text>
</comment>
<dbReference type="NCBIfam" id="TIGR00018">
    <property type="entry name" value="panC"/>
    <property type="match status" value="1"/>
</dbReference>
<dbReference type="HAMAP" id="MF_00158">
    <property type="entry name" value="PanC"/>
    <property type="match status" value="1"/>
</dbReference>
<feature type="binding site" evidence="8">
    <location>
        <position position="66"/>
    </location>
    <ligand>
        <name>(R)-pantoate</name>
        <dbReference type="ChEBI" id="CHEBI:15980"/>
    </ligand>
</feature>
<dbReference type="EMBL" id="CP067420">
    <property type="protein sequence ID" value="QQP90359.1"/>
    <property type="molecule type" value="Genomic_DNA"/>
</dbReference>
<feature type="binding site" evidence="8">
    <location>
        <position position="66"/>
    </location>
    <ligand>
        <name>beta-alanine</name>
        <dbReference type="ChEBI" id="CHEBI:57966"/>
    </ligand>
</feature>
<dbReference type="Pfam" id="PF02569">
    <property type="entry name" value="Pantoate_ligase"/>
    <property type="match status" value="1"/>
</dbReference>
<feature type="binding site" evidence="8">
    <location>
        <begin position="189"/>
        <end position="192"/>
    </location>
    <ligand>
        <name>ATP</name>
        <dbReference type="ChEBI" id="CHEBI:30616"/>
    </ligand>
</feature>
<dbReference type="Gene3D" id="3.30.1300.10">
    <property type="entry name" value="Pantoate-beta-alanine ligase, C-terminal domain"/>
    <property type="match status" value="1"/>
</dbReference>
<accession>A0ABX7B7K5</accession>
<keyword evidence="10" id="KW-1185">Reference proteome</keyword>
<evidence type="ECO:0000256" key="3">
    <source>
        <dbReference type="ARBA" id="ARBA00022598"/>
    </source>
</evidence>
<comment type="similarity">
    <text evidence="2 8">Belongs to the pantothenate synthetase family.</text>
</comment>
<evidence type="ECO:0000256" key="5">
    <source>
        <dbReference type="ARBA" id="ARBA00022741"/>
    </source>
</evidence>
<gene>
    <name evidence="8" type="primary">panC</name>
    <name evidence="9" type="ORF">IGS68_03615</name>
</gene>
<comment type="catalytic activity">
    <reaction evidence="7 8">
        <text>(R)-pantoate + beta-alanine + ATP = (R)-pantothenate + AMP + diphosphate + H(+)</text>
        <dbReference type="Rhea" id="RHEA:10912"/>
        <dbReference type="ChEBI" id="CHEBI:15378"/>
        <dbReference type="ChEBI" id="CHEBI:15980"/>
        <dbReference type="ChEBI" id="CHEBI:29032"/>
        <dbReference type="ChEBI" id="CHEBI:30616"/>
        <dbReference type="ChEBI" id="CHEBI:33019"/>
        <dbReference type="ChEBI" id="CHEBI:57966"/>
        <dbReference type="ChEBI" id="CHEBI:456215"/>
        <dbReference type="EC" id="6.3.2.1"/>
    </reaction>
</comment>
<keyword evidence="3 8" id="KW-0436">Ligase</keyword>